<evidence type="ECO:0000256" key="2">
    <source>
        <dbReference type="ARBA" id="ARBA00022694"/>
    </source>
</evidence>
<dbReference type="Pfam" id="PF10396">
    <property type="entry name" value="TrmE_N"/>
    <property type="match status" value="1"/>
</dbReference>
<feature type="binding site" evidence="8">
    <location>
        <begin position="229"/>
        <end position="234"/>
    </location>
    <ligand>
        <name>GTP</name>
        <dbReference type="ChEBI" id="CHEBI:37565"/>
    </ligand>
</feature>
<dbReference type="InterPro" id="IPR006073">
    <property type="entry name" value="GTP-bd"/>
</dbReference>
<keyword evidence="7 8" id="KW-0342">GTP-binding</keyword>
<evidence type="ECO:0000256" key="5">
    <source>
        <dbReference type="ARBA" id="ARBA00022842"/>
    </source>
</evidence>
<keyword evidence="8" id="KW-0963">Cytoplasm</keyword>
<dbReference type="Pfam" id="PF01926">
    <property type="entry name" value="MMR_HSR1"/>
    <property type="match status" value="1"/>
</dbReference>
<dbReference type="InterPro" id="IPR031168">
    <property type="entry name" value="G_TrmE"/>
</dbReference>
<dbReference type="CDD" id="cd14858">
    <property type="entry name" value="TrmE_N"/>
    <property type="match status" value="1"/>
</dbReference>
<keyword evidence="3 8" id="KW-0547">Nucleotide-binding</keyword>
<keyword evidence="2 8" id="KW-0819">tRNA processing</keyword>
<dbReference type="RefSeq" id="WP_188909397.1">
    <property type="nucleotide sequence ID" value="NZ_BMIQ01000004.1"/>
</dbReference>
<organism evidence="10 11">
    <name type="scientific">Aureimonas endophytica</name>
    <dbReference type="NCBI Taxonomy" id="2027858"/>
    <lineage>
        <taxon>Bacteria</taxon>
        <taxon>Pseudomonadati</taxon>
        <taxon>Pseudomonadota</taxon>
        <taxon>Alphaproteobacteria</taxon>
        <taxon>Hyphomicrobiales</taxon>
        <taxon>Aurantimonadaceae</taxon>
        <taxon>Aureimonas</taxon>
    </lineage>
</organism>
<dbReference type="GO" id="GO:0046872">
    <property type="term" value="F:metal ion binding"/>
    <property type="evidence" value="ECO:0007669"/>
    <property type="project" value="UniProtKB-KW"/>
</dbReference>
<protein>
    <recommendedName>
        <fullName evidence="8">tRNA modification GTPase MnmE</fullName>
        <ecNumber evidence="8">3.6.-.-</ecNumber>
    </recommendedName>
</protein>
<evidence type="ECO:0000313" key="10">
    <source>
        <dbReference type="EMBL" id="GGE06866.1"/>
    </source>
</evidence>
<dbReference type="PANTHER" id="PTHR42714">
    <property type="entry name" value="TRNA MODIFICATION GTPASE GTPBP3"/>
    <property type="match status" value="1"/>
</dbReference>
<dbReference type="InterPro" id="IPR027266">
    <property type="entry name" value="TrmE/GcvT-like"/>
</dbReference>
<dbReference type="GO" id="GO:0005737">
    <property type="term" value="C:cytoplasm"/>
    <property type="evidence" value="ECO:0007669"/>
    <property type="project" value="UniProtKB-SubCell"/>
</dbReference>
<dbReference type="GO" id="GO:0002098">
    <property type="term" value="P:tRNA wobble uridine modification"/>
    <property type="evidence" value="ECO:0007669"/>
    <property type="project" value="TreeGrafter"/>
</dbReference>
<dbReference type="InterPro" id="IPR005225">
    <property type="entry name" value="Small_GTP-bd"/>
</dbReference>
<dbReference type="Gene3D" id="3.40.50.300">
    <property type="entry name" value="P-loop containing nucleotide triphosphate hydrolases"/>
    <property type="match status" value="1"/>
</dbReference>
<evidence type="ECO:0000256" key="8">
    <source>
        <dbReference type="HAMAP-Rule" id="MF_00379"/>
    </source>
</evidence>
<keyword evidence="5 8" id="KW-0460">Magnesium</keyword>
<dbReference type="NCBIfam" id="NF003661">
    <property type="entry name" value="PRK05291.1-3"/>
    <property type="match status" value="1"/>
</dbReference>
<dbReference type="EC" id="3.6.-.-" evidence="8"/>
<feature type="binding site" evidence="8">
    <location>
        <begin position="273"/>
        <end position="276"/>
    </location>
    <ligand>
        <name>GTP</name>
        <dbReference type="ChEBI" id="CHEBI:37565"/>
    </ligand>
</feature>
<feature type="binding site" evidence="8">
    <location>
        <position position="233"/>
    </location>
    <ligand>
        <name>Mg(2+)</name>
        <dbReference type="ChEBI" id="CHEBI:18420"/>
    </ligand>
</feature>
<dbReference type="GO" id="GO:0005525">
    <property type="term" value="F:GTP binding"/>
    <property type="evidence" value="ECO:0007669"/>
    <property type="project" value="UniProtKB-UniRule"/>
</dbReference>
<dbReference type="FunFam" id="3.30.1360.120:FF:000007">
    <property type="entry name" value="tRNA modification GTPase GTPBP3, mitochondrial"/>
    <property type="match status" value="1"/>
</dbReference>
<dbReference type="InterPro" id="IPR027417">
    <property type="entry name" value="P-loop_NTPase"/>
</dbReference>
<dbReference type="CDD" id="cd04164">
    <property type="entry name" value="trmE"/>
    <property type="match status" value="1"/>
</dbReference>
<name>A0A916ZNW0_9HYPH</name>
<reference evidence="10" key="2">
    <citation type="submission" date="2020-09" db="EMBL/GenBank/DDBJ databases">
        <authorList>
            <person name="Sun Q."/>
            <person name="Zhou Y."/>
        </authorList>
    </citation>
    <scope>NUCLEOTIDE SEQUENCE</scope>
    <source>
        <strain evidence="10">CGMCC 1.15367</strain>
    </source>
</reference>
<feature type="binding site" evidence="8">
    <location>
        <position position="254"/>
    </location>
    <ligand>
        <name>Mg(2+)</name>
        <dbReference type="ChEBI" id="CHEBI:18420"/>
    </ligand>
</feature>
<dbReference type="NCBIfam" id="TIGR00231">
    <property type="entry name" value="small_GTP"/>
    <property type="match status" value="1"/>
</dbReference>
<comment type="caution">
    <text evidence="10">The sequence shown here is derived from an EMBL/GenBank/DDBJ whole genome shotgun (WGS) entry which is preliminary data.</text>
</comment>
<dbReference type="Gene3D" id="1.20.120.430">
    <property type="entry name" value="tRNA modification GTPase MnmE domain 2"/>
    <property type="match status" value="1"/>
</dbReference>
<dbReference type="InterPro" id="IPR004520">
    <property type="entry name" value="GTPase_MnmE"/>
</dbReference>
<feature type="binding site" evidence="8">
    <location>
        <begin position="348"/>
        <end position="350"/>
    </location>
    <ligand>
        <name>GTP</name>
        <dbReference type="ChEBI" id="CHEBI:37565"/>
    </ligand>
</feature>
<dbReference type="GO" id="GO:0003924">
    <property type="term" value="F:GTPase activity"/>
    <property type="evidence" value="ECO:0007669"/>
    <property type="project" value="UniProtKB-UniRule"/>
</dbReference>
<dbReference type="EMBL" id="BMIQ01000004">
    <property type="protein sequence ID" value="GGE06866.1"/>
    <property type="molecule type" value="Genomic_DNA"/>
</dbReference>
<dbReference type="InterPro" id="IPR018948">
    <property type="entry name" value="GTP-bd_TrmE_N"/>
</dbReference>
<dbReference type="HAMAP" id="MF_00379">
    <property type="entry name" value="GTPase_MnmE"/>
    <property type="match status" value="1"/>
</dbReference>
<keyword evidence="6 8" id="KW-0630">Potassium</keyword>
<evidence type="ECO:0000256" key="3">
    <source>
        <dbReference type="ARBA" id="ARBA00022741"/>
    </source>
</evidence>
<accession>A0A916ZNW0</accession>
<dbReference type="InterPro" id="IPR027368">
    <property type="entry name" value="MnmE_dom2"/>
</dbReference>
<comment type="similarity">
    <text evidence="1 8">Belongs to the TRAFAC class TrmE-Era-EngA-EngB-Septin-like GTPase superfamily. TrmE GTPase family.</text>
</comment>
<evidence type="ECO:0000256" key="4">
    <source>
        <dbReference type="ARBA" id="ARBA00022801"/>
    </source>
</evidence>
<feature type="binding site" evidence="8">
    <location>
        <begin position="248"/>
        <end position="254"/>
    </location>
    <ligand>
        <name>GTP</name>
        <dbReference type="ChEBI" id="CHEBI:37565"/>
    </ligand>
</feature>
<gene>
    <name evidence="8 10" type="primary">mnmE</name>
    <name evidence="8" type="synonym">trmE</name>
    <name evidence="10" type="ORF">GCM10011390_27460</name>
</gene>
<evidence type="ECO:0000256" key="7">
    <source>
        <dbReference type="ARBA" id="ARBA00023134"/>
    </source>
</evidence>
<comment type="caution">
    <text evidence="8">Lacks conserved residue(s) required for the propagation of feature annotation.</text>
</comment>
<keyword evidence="11" id="KW-1185">Reference proteome</keyword>
<evidence type="ECO:0000256" key="6">
    <source>
        <dbReference type="ARBA" id="ARBA00022958"/>
    </source>
</evidence>
<comment type="subcellular location">
    <subcellularLocation>
        <location evidence="8">Cytoplasm</location>
    </subcellularLocation>
</comment>
<reference evidence="10" key="1">
    <citation type="journal article" date="2014" name="Int. J. Syst. Evol. Microbiol.">
        <title>Complete genome sequence of Corynebacterium casei LMG S-19264T (=DSM 44701T), isolated from a smear-ripened cheese.</title>
        <authorList>
            <consortium name="US DOE Joint Genome Institute (JGI-PGF)"/>
            <person name="Walter F."/>
            <person name="Albersmeier A."/>
            <person name="Kalinowski J."/>
            <person name="Ruckert C."/>
        </authorList>
    </citation>
    <scope>NUCLEOTIDE SEQUENCE</scope>
    <source>
        <strain evidence="10">CGMCC 1.15367</strain>
    </source>
</reference>
<dbReference type="PROSITE" id="PS51709">
    <property type="entry name" value="G_TRME"/>
    <property type="match status" value="1"/>
</dbReference>
<dbReference type="Proteomes" id="UP000644699">
    <property type="component" value="Unassembled WGS sequence"/>
</dbReference>
<dbReference type="SUPFAM" id="SSF52540">
    <property type="entry name" value="P-loop containing nucleoside triphosphate hydrolases"/>
    <property type="match status" value="1"/>
</dbReference>
<evidence type="ECO:0000259" key="9">
    <source>
        <dbReference type="PROSITE" id="PS51709"/>
    </source>
</evidence>
<evidence type="ECO:0000256" key="1">
    <source>
        <dbReference type="ARBA" id="ARBA00011043"/>
    </source>
</evidence>
<comment type="function">
    <text evidence="8">Exhibits a very high intrinsic GTPase hydrolysis rate. Involved in the addition of a carboxymethylaminomethyl (cmnm) group at the wobble position (U34) of certain tRNAs, forming tRNA-cmnm(5)s(2)U34.</text>
</comment>
<dbReference type="InterPro" id="IPR025867">
    <property type="entry name" value="MnmE_helical"/>
</dbReference>
<keyword evidence="8" id="KW-0479">Metal-binding</keyword>
<comment type="subunit">
    <text evidence="8">Homodimer. Heterotetramer of two MnmE and two MnmG subunits.</text>
</comment>
<dbReference type="GO" id="GO:0030488">
    <property type="term" value="P:tRNA methylation"/>
    <property type="evidence" value="ECO:0007669"/>
    <property type="project" value="TreeGrafter"/>
</dbReference>
<sequence length="442" mass="45918">MASPARDTIAALSSGALPAGIAVVRLSGPDAGAALVALAGTLPEPRRASLRTLRDATGGPIDRGLVLFFPGPRSATGEDLAEFHLHGGRAVVAALLDALTRRPGIRLAEAGEFTRRAFANGLIDLTEAEGLADLLAAETEAQRRQALVQASGRLRALYEDWAGRLLRARALLEASFDFSDEGDVGEDVAAPVARLVEGLVAEMAAHLGGAGGGEIVRRGLRVALAGAPNAGKSTLLNALADREAAIVTDRPGTTRDVIEVGLDLGGFPVRLFDTAGLRETEDPVERIGIARAMQTIAEADLVLALSAPDAPLPPAALRGVEAPILQLATMADRGPGEGAPPPDALCLSARTGEGMEDLVRRIAERAAAAMPDPERLVPARSRQRATVAAALETLDAFMVSAAPPEVGSELLRLAGNELSRLTGRTDVEDLLDLVFSEFCIGK</sequence>
<comment type="cofactor">
    <cofactor evidence="8">
        <name>K(+)</name>
        <dbReference type="ChEBI" id="CHEBI:29103"/>
    </cofactor>
    <text evidence="8">Binds 1 potassium ion per subunit.</text>
</comment>
<dbReference type="PANTHER" id="PTHR42714:SF2">
    <property type="entry name" value="TRNA MODIFICATION GTPASE GTPBP3, MITOCHONDRIAL"/>
    <property type="match status" value="1"/>
</dbReference>
<evidence type="ECO:0000313" key="11">
    <source>
        <dbReference type="Proteomes" id="UP000644699"/>
    </source>
</evidence>
<dbReference type="Pfam" id="PF12631">
    <property type="entry name" value="MnmE_helical"/>
    <property type="match status" value="1"/>
</dbReference>
<dbReference type="AlphaFoldDB" id="A0A916ZNW0"/>
<feature type="domain" description="TrmE-type G" evidence="9">
    <location>
        <begin position="219"/>
        <end position="367"/>
    </location>
</feature>
<keyword evidence="4 8" id="KW-0378">Hydrolase</keyword>
<proteinExistence type="inferred from homology"/>
<dbReference type="Gene3D" id="3.30.1360.120">
    <property type="entry name" value="Probable tRNA modification gtpase trme, domain 1"/>
    <property type="match status" value="1"/>
</dbReference>